<dbReference type="InterPro" id="IPR010721">
    <property type="entry name" value="UstE-like"/>
</dbReference>
<dbReference type="Gene3D" id="1.20.120.1630">
    <property type="match status" value="1"/>
</dbReference>
<evidence type="ECO:0000313" key="2">
    <source>
        <dbReference type="EMBL" id="KAL1899782.1"/>
    </source>
</evidence>
<organism evidence="2 3">
    <name type="scientific">Sporothrix stenoceras</name>
    <dbReference type="NCBI Taxonomy" id="5173"/>
    <lineage>
        <taxon>Eukaryota</taxon>
        <taxon>Fungi</taxon>
        <taxon>Dikarya</taxon>
        <taxon>Ascomycota</taxon>
        <taxon>Pezizomycotina</taxon>
        <taxon>Sordariomycetes</taxon>
        <taxon>Sordariomycetidae</taxon>
        <taxon>Ophiostomatales</taxon>
        <taxon>Ophiostomataceae</taxon>
        <taxon>Sporothrix</taxon>
    </lineage>
</organism>
<feature type="transmembrane region" description="Helical" evidence="1">
    <location>
        <begin position="137"/>
        <end position="167"/>
    </location>
</feature>
<accession>A0ABR3ZHJ1</accession>
<dbReference type="EMBL" id="JAWCUI010000011">
    <property type="protein sequence ID" value="KAL1899782.1"/>
    <property type="molecule type" value="Genomic_DNA"/>
</dbReference>
<comment type="caution">
    <text evidence="2">The sequence shown here is derived from an EMBL/GenBank/DDBJ whole genome shotgun (WGS) entry which is preliminary data.</text>
</comment>
<keyword evidence="1" id="KW-1133">Transmembrane helix</keyword>
<dbReference type="Proteomes" id="UP001583186">
    <property type="component" value="Unassembled WGS sequence"/>
</dbReference>
<dbReference type="PROSITE" id="PS50244">
    <property type="entry name" value="S5A_REDUCTASE"/>
    <property type="match status" value="1"/>
</dbReference>
<evidence type="ECO:0000256" key="1">
    <source>
        <dbReference type="SAM" id="Phobius"/>
    </source>
</evidence>
<reference evidence="2 3" key="1">
    <citation type="journal article" date="2024" name="IMA Fungus">
        <title>IMA Genome - F19 : A genome assembly and annotation guide to empower mycologists, including annotated draft genome sequences of Ceratocystis pirilliformis, Diaporthe australafricana, Fusarium ophioides, Paecilomyces lecythidis, and Sporothrix stenoceras.</title>
        <authorList>
            <person name="Aylward J."/>
            <person name="Wilson A.M."/>
            <person name="Visagie C.M."/>
            <person name="Spraker J."/>
            <person name="Barnes I."/>
            <person name="Buitendag C."/>
            <person name="Ceriani C."/>
            <person name="Del Mar Angel L."/>
            <person name="du Plessis D."/>
            <person name="Fuchs T."/>
            <person name="Gasser K."/>
            <person name="Kramer D."/>
            <person name="Li W."/>
            <person name="Munsamy K."/>
            <person name="Piso A."/>
            <person name="Price J.L."/>
            <person name="Sonnekus B."/>
            <person name="Thomas C."/>
            <person name="van der Nest A."/>
            <person name="van Dijk A."/>
            <person name="van Heerden A."/>
            <person name="van Vuuren N."/>
            <person name="Yilmaz N."/>
            <person name="Duong T.A."/>
            <person name="van der Merwe N.A."/>
            <person name="Wingfield M.J."/>
            <person name="Wingfield B.D."/>
        </authorList>
    </citation>
    <scope>NUCLEOTIDE SEQUENCE [LARGE SCALE GENOMIC DNA]</scope>
    <source>
        <strain evidence="2 3">CMW 5346</strain>
    </source>
</reference>
<dbReference type="PANTHER" id="PTHR32251:SF17">
    <property type="entry name" value="STEROID 5-ALPHA REDUCTASE C-TERMINAL DOMAIN-CONTAINING PROTEIN"/>
    <property type="match status" value="1"/>
</dbReference>
<evidence type="ECO:0008006" key="4">
    <source>
        <dbReference type="Google" id="ProtNLM"/>
    </source>
</evidence>
<evidence type="ECO:0000313" key="3">
    <source>
        <dbReference type="Proteomes" id="UP001583186"/>
    </source>
</evidence>
<dbReference type="Pfam" id="PF06966">
    <property type="entry name" value="DUF1295"/>
    <property type="match status" value="1"/>
</dbReference>
<feature type="transmembrane region" description="Helical" evidence="1">
    <location>
        <begin position="20"/>
        <end position="43"/>
    </location>
</feature>
<feature type="transmembrane region" description="Helical" evidence="1">
    <location>
        <begin position="50"/>
        <end position="69"/>
    </location>
</feature>
<protein>
    <recommendedName>
        <fullName evidence="4">Steroid 5-alpha reductase C-terminal domain-containing protein</fullName>
    </recommendedName>
</protein>
<feature type="transmembrane region" description="Helical" evidence="1">
    <location>
        <begin position="264"/>
        <end position="290"/>
    </location>
</feature>
<gene>
    <name evidence="2" type="ORF">Sste5346_002648</name>
</gene>
<keyword evidence="1" id="KW-0812">Transmembrane</keyword>
<name>A0ABR3ZHJ1_9PEZI</name>
<feature type="transmembrane region" description="Helical" evidence="1">
    <location>
        <begin position="179"/>
        <end position="201"/>
    </location>
</feature>
<keyword evidence="1" id="KW-0472">Membrane</keyword>
<keyword evidence="3" id="KW-1185">Reference proteome</keyword>
<sequence length="327" mass="35436">MASAAFLGLTNYNSSPFWSNAVPCALASLAVQYAVGLPSTFLINPPSERYYDLTGALTNIAVAILSLYLPRWRAEDQLATASNGAALTLEPPNWRQVALTGAAVLWAARLGTYLFRRILREGKDSRFDAMRTKPAKLLFAWTAQALWIVLCQSPVTAVNAVGAPVIATAKSGDAPSTSVLPAGVLWTDILGFGLYAFGLVFESVADYQKSAWSAAKHAKQHDEPFISRGLFSLSRYPHYFGETTLWTGIAVAAAGVLTREPIRLALGGISTATAVSIAAVSPAFTAFVLLKLSGVPLSEPKYDKKYGKRADYQKWKKETPKFFPKFF</sequence>
<proteinExistence type="predicted"/>
<dbReference type="PANTHER" id="PTHR32251">
    <property type="entry name" value="3-OXO-5-ALPHA-STEROID 4-DEHYDROGENASE"/>
    <property type="match status" value="1"/>
</dbReference>